<comment type="caution">
    <text evidence="2">The sequence shown here is derived from an EMBL/GenBank/DDBJ whole genome shotgun (WGS) entry which is preliminary data.</text>
</comment>
<name>A0ABD2PS74_9PLAT</name>
<feature type="region of interest" description="Disordered" evidence="1">
    <location>
        <begin position="81"/>
        <end position="148"/>
    </location>
</feature>
<evidence type="ECO:0000313" key="2">
    <source>
        <dbReference type="EMBL" id="KAL3310104.1"/>
    </source>
</evidence>
<keyword evidence="3" id="KW-1185">Reference proteome</keyword>
<dbReference type="AlphaFoldDB" id="A0ABD2PS74"/>
<dbReference type="EMBL" id="JBJKFK010003237">
    <property type="protein sequence ID" value="KAL3310104.1"/>
    <property type="molecule type" value="Genomic_DNA"/>
</dbReference>
<organism evidence="2 3">
    <name type="scientific">Cichlidogyrus casuarinus</name>
    <dbReference type="NCBI Taxonomy" id="1844966"/>
    <lineage>
        <taxon>Eukaryota</taxon>
        <taxon>Metazoa</taxon>
        <taxon>Spiralia</taxon>
        <taxon>Lophotrochozoa</taxon>
        <taxon>Platyhelminthes</taxon>
        <taxon>Monogenea</taxon>
        <taxon>Monopisthocotylea</taxon>
        <taxon>Dactylogyridea</taxon>
        <taxon>Ancyrocephalidae</taxon>
        <taxon>Cichlidogyrus</taxon>
    </lineage>
</organism>
<feature type="region of interest" description="Disordered" evidence="1">
    <location>
        <begin position="1"/>
        <end position="44"/>
    </location>
</feature>
<sequence length="148" mass="16870">MGLRFAQNKCSRTRQRSRDEETSSTGPDSGTLGPEGDQQRRFEGRLTTPQLEELGRNLELLNDPRFIEVLEEYDIALPRLPRYRSMHRSSTLTAREQAVIEEFQKPKTPPPPPPPSPPATPPLPEETFSMSSVPPPYTEHDEHDLDHQ</sequence>
<dbReference type="Proteomes" id="UP001626550">
    <property type="component" value="Unassembled WGS sequence"/>
</dbReference>
<evidence type="ECO:0000313" key="3">
    <source>
        <dbReference type="Proteomes" id="UP001626550"/>
    </source>
</evidence>
<feature type="compositionally biased region" description="Pro residues" evidence="1">
    <location>
        <begin position="107"/>
        <end position="124"/>
    </location>
</feature>
<evidence type="ECO:0000256" key="1">
    <source>
        <dbReference type="SAM" id="MobiDB-lite"/>
    </source>
</evidence>
<gene>
    <name evidence="2" type="ORF">Ciccas_011337</name>
</gene>
<proteinExistence type="predicted"/>
<reference evidence="2 3" key="1">
    <citation type="submission" date="2024-11" db="EMBL/GenBank/DDBJ databases">
        <title>Adaptive evolution of stress response genes in parasites aligns with host niche diversity.</title>
        <authorList>
            <person name="Hahn C."/>
            <person name="Resl P."/>
        </authorList>
    </citation>
    <scope>NUCLEOTIDE SEQUENCE [LARGE SCALE GENOMIC DNA]</scope>
    <source>
        <strain evidence="2">EGGRZ-B1_66</strain>
        <tissue evidence="2">Body</tissue>
    </source>
</reference>
<protein>
    <submittedName>
        <fullName evidence="2">Uncharacterized protein</fullName>
    </submittedName>
</protein>
<feature type="compositionally biased region" description="Basic and acidic residues" evidence="1">
    <location>
        <begin position="138"/>
        <end position="148"/>
    </location>
</feature>
<accession>A0ABD2PS74</accession>